<gene>
    <name evidence="2" type="ORF">F3Y22_tig00110616pilonHSYRG00015</name>
</gene>
<protein>
    <submittedName>
        <fullName evidence="2">Uncharacterized protein</fullName>
    </submittedName>
</protein>
<feature type="compositionally biased region" description="Basic and acidic residues" evidence="1">
    <location>
        <begin position="1"/>
        <end position="13"/>
    </location>
</feature>
<feature type="compositionally biased region" description="Basic and acidic residues" evidence="1">
    <location>
        <begin position="107"/>
        <end position="137"/>
    </location>
</feature>
<evidence type="ECO:0000256" key="1">
    <source>
        <dbReference type="SAM" id="MobiDB-lite"/>
    </source>
</evidence>
<evidence type="ECO:0000313" key="3">
    <source>
        <dbReference type="Proteomes" id="UP000436088"/>
    </source>
</evidence>
<accession>A0A6A2ZZZ5</accession>
<keyword evidence="3" id="KW-1185">Reference proteome</keyword>
<name>A0A6A2ZZZ5_HIBSY</name>
<evidence type="ECO:0000313" key="2">
    <source>
        <dbReference type="EMBL" id="KAE8697611.1"/>
    </source>
</evidence>
<feature type="region of interest" description="Disordered" evidence="1">
    <location>
        <begin position="1"/>
        <end position="20"/>
    </location>
</feature>
<proteinExistence type="predicted"/>
<feature type="compositionally biased region" description="Basic and acidic residues" evidence="1">
    <location>
        <begin position="72"/>
        <end position="98"/>
    </location>
</feature>
<sequence>MDTHQYRNHERKTMSLSLDNNVYYHQKGDGVGTGRGKHGEERAREPNYAIGEFEVSGGLGQQIRGSSMESQGFKHEKIGGNRQERCASTESKAKREQSADASMKSMGKRESDKETRHSMETADELRNIDKEEGGEKR</sequence>
<reference evidence="2" key="1">
    <citation type="submission" date="2019-09" db="EMBL/GenBank/DDBJ databases">
        <title>Draft genome information of white flower Hibiscus syriacus.</title>
        <authorList>
            <person name="Kim Y.-M."/>
        </authorList>
    </citation>
    <scope>NUCLEOTIDE SEQUENCE [LARGE SCALE GENOMIC DNA]</scope>
    <source>
        <strain evidence="2">YM2019G1</strain>
    </source>
</reference>
<comment type="caution">
    <text evidence="2">The sequence shown here is derived from an EMBL/GenBank/DDBJ whole genome shotgun (WGS) entry which is preliminary data.</text>
</comment>
<dbReference type="AlphaFoldDB" id="A0A6A2ZZZ5"/>
<organism evidence="2 3">
    <name type="scientific">Hibiscus syriacus</name>
    <name type="common">Rose of Sharon</name>
    <dbReference type="NCBI Taxonomy" id="106335"/>
    <lineage>
        <taxon>Eukaryota</taxon>
        <taxon>Viridiplantae</taxon>
        <taxon>Streptophyta</taxon>
        <taxon>Embryophyta</taxon>
        <taxon>Tracheophyta</taxon>
        <taxon>Spermatophyta</taxon>
        <taxon>Magnoliopsida</taxon>
        <taxon>eudicotyledons</taxon>
        <taxon>Gunneridae</taxon>
        <taxon>Pentapetalae</taxon>
        <taxon>rosids</taxon>
        <taxon>malvids</taxon>
        <taxon>Malvales</taxon>
        <taxon>Malvaceae</taxon>
        <taxon>Malvoideae</taxon>
        <taxon>Hibiscus</taxon>
    </lineage>
</organism>
<dbReference type="Proteomes" id="UP000436088">
    <property type="component" value="Unassembled WGS sequence"/>
</dbReference>
<dbReference type="EMBL" id="VEPZ02001050">
    <property type="protein sequence ID" value="KAE8697611.1"/>
    <property type="molecule type" value="Genomic_DNA"/>
</dbReference>
<feature type="region of interest" description="Disordered" evidence="1">
    <location>
        <begin position="62"/>
        <end position="137"/>
    </location>
</feature>